<dbReference type="PANTHER" id="PTHR18860">
    <property type="entry name" value="14-3-3 PROTEIN"/>
    <property type="match status" value="1"/>
</dbReference>
<organism evidence="3 4">
    <name type="scientific">Vanilla planifolia</name>
    <name type="common">Vanilla</name>
    <dbReference type="NCBI Taxonomy" id="51239"/>
    <lineage>
        <taxon>Eukaryota</taxon>
        <taxon>Viridiplantae</taxon>
        <taxon>Streptophyta</taxon>
        <taxon>Embryophyta</taxon>
        <taxon>Tracheophyta</taxon>
        <taxon>Spermatophyta</taxon>
        <taxon>Magnoliopsida</taxon>
        <taxon>Liliopsida</taxon>
        <taxon>Asparagales</taxon>
        <taxon>Orchidaceae</taxon>
        <taxon>Vanilloideae</taxon>
        <taxon>Vanilleae</taxon>
        <taxon>Vanilla</taxon>
    </lineage>
</organism>
<reference evidence="3 4" key="1">
    <citation type="journal article" date="2020" name="Nat. Food">
        <title>A phased Vanilla planifolia genome enables genetic improvement of flavour and production.</title>
        <authorList>
            <person name="Hasing T."/>
            <person name="Tang H."/>
            <person name="Brym M."/>
            <person name="Khazi F."/>
            <person name="Huang T."/>
            <person name="Chambers A.H."/>
        </authorList>
    </citation>
    <scope>NUCLEOTIDE SEQUENCE [LARGE SCALE GENOMIC DNA]</scope>
    <source>
        <tissue evidence="3">Leaf</tissue>
    </source>
</reference>
<feature type="domain" description="14-3-3" evidence="2">
    <location>
        <begin position="3"/>
        <end position="147"/>
    </location>
</feature>
<dbReference type="AlphaFoldDB" id="A0A835V246"/>
<dbReference type="InterPro" id="IPR036815">
    <property type="entry name" value="14-3-3_dom_sf"/>
</dbReference>
<dbReference type="InterPro" id="IPR000308">
    <property type="entry name" value="14-3-3"/>
</dbReference>
<dbReference type="Pfam" id="PF00244">
    <property type="entry name" value="14-3-3"/>
    <property type="match status" value="1"/>
</dbReference>
<sequence length="177" mass="20261">MLMWWAVKKIARMDVELTVEERNLLQVGYKNVVGVMRDSWQILSSIEQKEEAKGNAQNVRRVKGYIKLVEDELNKAAISTTMTDLPLLIQLIGLTLNLSMLYYEILDSLKERLSSLEIPVGQGGTLVMQLLRITSCYESDLPEEKAELCMAKITTWKSLLDIWNNHFKGMPNQKQAD</sequence>
<evidence type="ECO:0000313" key="4">
    <source>
        <dbReference type="Proteomes" id="UP000636800"/>
    </source>
</evidence>
<dbReference type="SUPFAM" id="SSF48445">
    <property type="entry name" value="14-3-3 protein"/>
    <property type="match status" value="1"/>
</dbReference>
<evidence type="ECO:0000313" key="3">
    <source>
        <dbReference type="EMBL" id="KAG0480311.1"/>
    </source>
</evidence>
<protein>
    <recommendedName>
        <fullName evidence="2">14-3-3 domain-containing protein</fullName>
    </recommendedName>
</protein>
<accession>A0A835V246</accession>
<dbReference type="EMBL" id="JADCNL010000005">
    <property type="protein sequence ID" value="KAG0480311.1"/>
    <property type="molecule type" value="Genomic_DNA"/>
</dbReference>
<evidence type="ECO:0000256" key="1">
    <source>
        <dbReference type="ARBA" id="ARBA00006141"/>
    </source>
</evidence>
<evidence type="ECO:0000259" key="2">
    <source>
        <dbReference type="SMART" id="SM00101"/>
    </source>
</evidence>
<dbReference type="OrthoDB" id="2013116at2759"/>
<comment type="caution">
    <text evidence="3">The sequence shown here is derived from an EMBL/GenBank/DDBJ whole genome shotgun (WGS) entry which is preliminary data.</text>
</comment>
<comment type="similarity">
    <text evidence="1">Belongs to the 14-3-3 family.</text>
</comment>
<proteinExistence type="inferred from homology"/>
<gene>
    <name evidence="3" type="ORF">HPP92_011169</name>
</gene>
<name>A0A835V246_VANPL</name>
<dbReference type="SMART" id="SM00101">
    <property type="entry name" value="14_3_3"/>
    <property type="match status" value="1"/>
</dbReference>
<dbReference type="Gene3D" id="1.20.190.20">
    <property type="entry name" value="14-3-3 domain"/>
    <property type="match status" value="1"/>
</dbReference>
<dbReference type="InterPro" id="IPR023410">
    <property type="entry name" value="14-3-3_domain"/>
</dbReference>
<dbReference type="Proteomes" id="UP000636800">
    <property type="component" value="Chromosome 5"/>
</dbReference>
<keyword evidence="4" id="KW-1185">Reference proteome</keyword>